<protein>
    <submittedName>
        <fullName evidence="2">CRISPR system precrRNA processing endoribonuclease RAMP protein Cas6</fullName>
    </submittedName>
</protein>
<accession>A0A8A3S890</accession>
<proteinExistence type="predicted"/>
<dbReference type="AlphaFoldDB" id="A0A8A3S890"/>
<evidence type="ECO:0000313" key="3">
    <source>
        <dbReference type="Proteomes" id="UP001042704"/>
    </source>
</evidence>
<keyword evidence="3" id="KW-1185">Reference proteome</keyword>
<feature type="domain" description="CRISPR-associated protein Cas6 C-terminal" evidence="1">
    <location>
        <begin position="149"/>
        <end position="280"/>
    </location>
</feature>
<dbReference type="InterPro" id="IPR045747">
    <property type="entry name" value="CRISPR-assoc_prot_Cas6_N_sf"/>
</dbReference>
<dbReference type="KEGG" id="maqe:RJ40_11890"/>
<dbReference type="Gene3D" id="3.30.70.1900">
    <property type="match status" value="1"/>
</dbReference>
<evidence type="ECO:0000259" key="1">
    <source>
        <dbReference type="Pfam" id="PF10040"/>
    </source>
</evidence>
<reference evidence="2" key="1">
    <citation type="journal article" date="2001" name="Int. J. Syst. Evol. Microbiol.">
        <title>Methanofollis aquaemaris sp. nov., a methanogen isolated from an aquaculture fish pond.</title>
        <authorList>
            <person name="Lai M.C."/>
            <person name="Chen S.C."/>
        </authorList>
    </citation>
    <scope>NUCLEOTIDE SEQUENCE</scope>
    <source>
        <strain evidence="2">N2F9704</strain>
    </source>
</reference>
<dbReference type="CDD" id="cd21141">
    <property type="entry name" value="Cas6_III-like"/>
    <property type="match status" value="1"/>
</dbReference>
<organism evidence="2 3">
    <name type="scientific">Methanofollis aquaemaris</name>
    <dbReference type="NCBI Taxonomy" id="126734"/>
    <lineage>
        <taxon>Archaea</taxon>
        <taxon>Methanobacteriati</taxon>
        <taxon>Methanobacteriota</taxon>
        <taxon>Stenosarchaea group</taxon>
        <taxon>Methanomicrobia</taxon>
        <taxon>Methanomicrobiales</taxon>
        <taxon>Methanomicrobiaceae</taxon>
        <taxon>Methanofollis</taxon>
    </lineage>
</organism>
<name>A0A8A3S890_9EURY</name>
<evidence type="ECO:0000313" key="2">
    <source>
        <dbReference type="EMBL" id="QSZ68143.1"/>
    </source>
</evidence>
<dbReference type="Proteomes" id="UP001042704">
    <property type="component" value="Chromosome"/>
</dbReference>
<gene>
    <name evidence="2" type="ORF">RJ40_11890</name>
</gene>
<reference evidence="2" key="2">
    <citation type="submission" date="2019-02" db="EMBL/GenBank/DDBJ databases">
        <authorList>
            <person name="Chen S.-C."/>
            <person name="Chien H.-H."/>
            <person name="Lai M.-C."/>
        </authorList>
    </citation>
    <scope>NUCLEOTIDE SEQUENCE</scope>
    <source>
        <strain evidence="2">N2F9704</strain>
    </source>
</reference>
<dbReference type="Pfam" id="PF10040">
    <property type="entry name" value="CRISPR_Cas6"/>
    <property type="match status" value="1"/>
</dbReference>
<dbReference type="InterPro" id="IPR019267">
    <property type="entry name" value="CRISPR-assoc_Cas6_C"/>
</dbReference>
<sequence length="292" mass="33021">MNSCLIMRQISITVRPENGFEVPHNDGYQVYSSILSCIQNTDENTSRHIHETPLHSISVSGLLGHFSGGRRPGHKYLSPNVSYEIRIGISDPQEEEIYESLILSLFLPDTKVSLDQGSLLVEKVKKRSLTYPDMIAEVTKYKRPVMAFKFLTPTCIQFRNSKVTEMFPHRVAVFHSLLSKWNQVCPEEMRMGIDLDDFGRYLIEKPEPESYQTYSVLVNTVHDAKRDHPRPIFKQGFVCECNYLVTPNAPITFKNAVTLLSLFAPFSGVGSSVARGCGQVSTMIQEGNNGRR</sequence>
<dbReference type="Gene3D" id="3.30.70.1890">
    <property type="match status" value="1"/>
</dbReference>
<dbReference type="EMBL" id="CP036172">
    <property type="protein sequence ID" value="QSZ68143.1"/>
    <property type="molecule type" value="Genomic_DNA"/>
</dbReference>